<name>A0A0A9EYM7_ARUDO</name>
<reference evidence="1" key="1">
    <citation type="submission" date="2014-09" db="EMBL/GenBank/DDBJ databases">
        <authorList>
            <person name="Magalhaes I.L.F."/>
            <person name="Oliveira U."/>
            <person name="Santos F.R."/>
            <person name="Vidigal T.H.D.A."/>
            <person name="Brescovit A.D."/>
            <person name="Santos A.J."/>
        </authorList>
    </citation>
    <scope>NUCLEOTIDE SEQUENCE</scope>
    <source>
        <tissue evidence="1">Shoot tissue taken approximately 20 cm above the soil surface</tissue>
    </source>
</reference>
<evidence type="ECO:0000313" key="1">
    <source>
        <dbReference type="EMBL" id="JAE01098.1"/>
    </source>
</evidence>
<reference evidence="1" key="2">
    <citation type="journal article" date="2015" name="Data Brief">
        <title>Shoot transcriptome of the giant reed, Arundo donax.</title>
        <authorList>
            <person name="Barrero R.A."/>
            <person name="Guerrero F.D."/>
            <person name="Moolhuijzen P."/>
            <person name="Goolsby J.A."/>
            <person name="Tidwell J."/>
            <person name="Bellgard S.E."/>
            <person name="Bellgard M.I."/>
        </authorList>
    </citation>
    <scope>NUCLEOTIDE SEQUENCE</scope>
    <source>
        <tissue evidence="1">Shoot tissue taken approximately 20 cm above the soil surface</tissue>
    </source>
</reference>
<dbReference type="AlphaFoldDB" id="A0A0A9EYM7"/>
<protein>
    <submittedName>
        <fullName evidence="1">Uncharacterized protein</fullName>
    </submittedName>
</protein>
<accession>A0A0A9EYM7</accession>
<dbReference type="EMBL" id="GBRH01196798">
    <property type="protein sequence ID" value="JAE01098.1"/>
    <property type="molecule type" value="Transcribed_RNA"/>
</dbReference>
<proteinExistence type="predicted"/>
<sequence>MLSRWKWKWLDSPEINIKRWDAQHKELDNICFILTR</sequence>
<organism evidence="1">
    <name type="scientific">Arundo donax</name>
    <name type="common">Giant reed</name>
    <name type="synonym">Donax arundinaceus</name>
    <dbReference type="NCBI Taxonomy" id="35708"/>
    <lineage>
        <taxon>Eukaryota</taxon>
        <taxon>Viridiplantae</taxon>
        <taxon>Streptophyta</taxon>
        <taxon>Embryophyta</taxon>
        <taxon>Tracheophyta</taxon>
        <taxon>Spermatophyta</taxon>
        <taxon>Magnoliopsida</taxon>
        <taxon>Liliopsida</taxon>
        <taxon>Poales</taxon>
        <taxon>Poaceae</taxon>
        <taxon>PACMAD clade</taxon>
        <taxon>Arundinoideae</taxon>
        <taxon>Arundineae</taxon>
        <taxon>Arundo</taxon>
    </lineage>
</organism>